<dbReference type="EMBL" id="JARRYG010000002">
    <property type="protein sequence ID" value="MDG4695143.1"/>
    <property type="molecule type" value="Genomic_DNA"/>
</dbReference>
<reference evidence="1" key="1">
    <citation type="submission" date="2023-03" db="EMBL/GenBank/DDBJ databases">
        <title>a new species belonging to Providencia genus.</title>
        <authorList>
            <person name="Yang W."/>
            <person name="Hu F."/>
            <person name="Shen S."/>
            <person name="Ding L."/>
            <person name="Yin D."/>
        </authorList>
    </citation>
    <scope>NUCLEOTIDE SEQUENCE</scope>
    <source>
        <strain evidence="1">CRE-3FA-0001</strain>
    </source>
</reference>
<comment type="caution">
    <text evidence="1">The sequence shown here is derived from an EMBL/GenBank/DDBJ whole genome shotgun (WGS) entry which is preliminary data.</text>
</comment>
<protein>
    <recommendedName>
        <fullName evidence="3">DUF559 domain-containing protein</fullName>
    </recommendedName>
</protein>
<gene>
    <name evidence="1" type="ORF">P7V44_02690</name>
</gene>
<dbReference type="AlphaFoldDB" id="A0AA42FEG8"/>
<evidence type="ECO:0000313" key="2">
    <source>
        <dbReference type="Proteomes" id="UP001156701"/>
    </source>
</evidence>
<dbReference type="RefSeq" id="WP_278030654.1">
    <property type="nucleotide sequence ID" value="NZ_JARRYG010000002.1"/>
</dbReference>
<evidence type="ECO:0008006" key="3">
    <source>
        <dbReference type="Google" id="ProtNLM"/>
    </source>
</evidence>
<organism evidence="1 2">
    <name type="scientific">Providencia huashanensis</name>
    <dbReference type="NCBI Taxonomy" id="3037798"/>
    <lineage>
        <taxon>Bacteria</taxon>
        <taxon>Pseudomonadati</taxon>
        <taxon>Pseudomonadota</taxon>
        <taxon>Gammaproteobacteria</taxon>
        <taxon>Enterobacterales</taxon>
        <taxon>Morganellaceae</taxon>
        <taxon>Providencia</taxon>
    </lineage>
</organism>
<name>A0AA42FEG8_9GAMM</name>
<proteinExistence type="predicted"/>
<accession>A0AA42FEG8</accession>
<dbReference type="Proteomes" id="UP001156701">
    <property type="component" value="Unassembled WGS sequence"/>
</dbReference>
<evidence type="ECO:0000313" key="1">
    <source>
        <dbReference type="EMBL" id="MDG4695143.1"/>
    </source>
</evidence>
<sequence length="301" mass="35978">MRQGYLRYRPIFHDGKIKVRNLYQYVERDRQRPQQWIDRLREQAANAPDEVKQLCRPEIFDHLTSDDTVTPEEALVLLTYSSQNGRYQKAIEKIEENTQTCLPVKTHRSKFEDVFYAQLTEILHEIYPYEGSCTITPQKVIGRYRVDIHIKLVTDDFHEYVIEFDEDAHEKKAYYQLNDPKRDRWFKQNHPEITYFRVKHSESDIWLNAVKQTKELCSLSTFYAKCIRHAVESRSTSRLKITSESSRRAYDINHNPYAFLLLRPKQRMREIKGILNRLQIEYSGERSINISQSTLNRRCHG</sequence>